<dbReference type="CDD" id="cd03089">
    <property type="entry name" value="PMM_PGM"/>
    <property type="match status" value="1"/>
</dbReference>
<dbReference type="GO" id="GO:0005975">
    <property type="term" value="P:carbohydrate metabolic process"/>
    <property type="evidence" value="ECO:0007669"/>
    <property type="project" value="InterPro"/>
</dbReference>
<dbReference type="RefSeq" id="WP_163682288.1">
    <property type="nucleotide sequence ID" value="NZ_JAAIYP010000044.1"/>
</dbReference>
<evidence type="ECO:0000259" key="8">
    <source>
        <dbReference type="Pfam" id="PF00408"/>
    </source>
</evidence>
<keyword evidence="4 7" id="KW-0479">Metal-binding</keyword>
<evidence type="ECO:0000313" key="12">
    <source>
        <dbReference type="EMBL" id="NFV81851.1"/>
    </source>
</evidence>
<dbReference type="Proteomes" id="UP000480684">
    <property type="component" value="Unassembled WGS sequence"/>
</dbReference>
<dbReference type="Gene3D" id="3.30.310.50">
    <property type="entry name" value="Alpha-D-phosphohexomutase, C-terminal domain"/>
    <property type="match status" value="1"/>
</dbReference>
<feature type="domain" description="Alpha-D-phosphohexomutase C-terminal" evidence="8">
    <location>
        <begin position="374"/>
        <end position="448"/>
    </location>
</feature>
<protein>
    <submittedName>
        <fullName evidence="12">Phosphomannomutase/phosphoglucomutase</fullName>
    </submittedName>
</protein>
<keyword evidence="3" id="KW-0597">Phosphoprotein</keyword>
<evidence type="ECO:0000259" key="9">
    <source>
        <dbReference type="Pfam" id="PF02878"/>
    </source>
</evidence>
<dbReference type="InterPro" id="IPR016066">
    <property type="entry name" value="A-D-PHexomutase_CS"/>
</dbReference>
<evidence type="ECO:0000256" key="1">
    <source>
        <dbReference type="ARBA" id="ARBA00001946"/>
    </source>
</evidence>
<dbReference type="GO" id="GO:0016868">
    <property type="term" value="F:intramolecular phosphotransferase activity"/>
    <property type="evidence" value="ECO:0007669"/>
    <property type="project" value="InterPro"/>
</dbReference>
<dbReference type="InterPro" id="IPR016055">
    <property type="entry name" value="A-D-PHexomutase_a/b/a-I/II/III"/>
</dbReference>
<dbReference type="Pfam" id="PF02880">
    <property type="entry name" value="PGM_PMM_III"/>
    <property type="match status" value="1"/>
</dbReference>
<evidence type="ECO:0000259" key="11">
    <source>
        <dbReference type="Pfam" id="PF02880"/>
    </source>
</evidence>
<dbReference type="InterPro" id="IPR005845">
    <property type="entry name" value="A-D-PHexomutase_a/b/a-II"/>
</dbReference>
<dbReference type="SUPFAM" id="SSF53738">
    <property type="entry name" value="Phosphoglucomutase, first 3 domains"/>
    <property type="match status" value="3"/>
</dbReference>
<evidence type="ECO:0000259" key="10">
    <source>
        <dbReference type="Pfam" id="PF02879"/>
    </source>
</evidence>
<organism evidence="12 13">
    <name type="scientific">Magnetospirillum aberrantis SpK</name>
    <dbReference type="NCBI Taxonomy" id="908842"/>
    <lineage>
        <taxon>Bacteria</taxon>
        <taxon>Pseudomonadati</taxon>
        <taxon>Pseudomonadota</taxon>
        <taxon>Alphaproteobacteria</taxon>
        <taxon>Rhodospirillales</taxon>
        <taxon>Rhodospirillaceae</taxon>
        <taxon>Magnetospirillum</taxon>
    </lineage>
</organism>
<dbReference type="PRINTS" id="PR00509">
    <property type="entry name" value="PGMPMM"/>
</dbReference>
<evidence type="ECO:0000256" key="3">
    <source>
        <dbReference type="ARBA" id="ARBA00022553"/>
    </source>
</evidence>
<gene>
    <name evidence="12" type="ORF">G4223_17200</name>
</gene>
<dbReference type="AlphaFoldDB" id="A0A7C9V1S2"/>
<dbReference type="InterPro" id="IPR005844">
    <property type="entry name" value="A-D-PHexomutase_a/b/a-I"/>
</dbReference>
<feature type="domain" description="Alpha-D-phosphohexomutase alpha/beta/alpha" evidence="9">
    <location>
        <begin position="10"/>
        <end position="130"/>
    </location>
</feature>
<keyword evidence="13" id="KW-1185">Reference proteome</keyword>
<dbReference type="EMBL" id="JAAIYP010000044">
    <property type="protein sequence ID" value="NFV81851.1"/>
    <property type="molecule type" value="Genomic_DNA"/>
</dbReference>
<evidence type="ECO:0000313" key="13">
    <source>
        <dbReference type="Proteomes" id="UP000480684"/>
    </source>
</evidence>
<accession>A0A7C9V1S2</accession>
<comment type="caution">
    <text evidence="12">The sequence shown here is derived from an EMBL/GenBank/DDBJ whole genome shotgun (WGS) entry which is preliminary data.</text>
</comment>
<comment type="similarity">
    <text evidence="2 7">Belongs to the phosphohexose mutase family.</text>
</comment>
<feature type="domain" description="Alpha-D-phosphohexomutase alpha/beta/alpha" evidence="10">
    <location>
        <begin position="156"/>
        <end position="253"/>
    </location>
</feature>
<evidence type="ECO:0000256" key="6">
    <source>
        <dbReference type="ARBA" id="ARBA00023235"/>
    </source>
</evidence>
<dbReference type="Pfam" id="PF02879">
    <property type="entry name" value="PGM_PMM_II"/>
    <property type="match status" value="1"/>
</dbReference>
<dbReference type="InterPro" id="IPR005843">
    <property type="entry name" value="A-D-PHexomutase_C"/>
</dbReference>
<evidence type="ECO:0000256" key="5">
    <source>
        <dbReference type="ARBA" id="ARBA00022842"/>
    </source>
</evidence>
<keyword evidence="6" id="KW-0413">Isomerase</keyword>
<dbReference type="Pfam" id="PF00408">
    <property type="entry name" value="PGM_PMM_IV"/>
    <property type="match status" value="1"/>
</dbReference>
<dbReference type="Pfam" id="PF02878">
    <property type="entry name" value="PGM_PMM_I"/>
    <property type="match status" value="1"/>
</dbReference>
<evidence type="ECO:0000256" key="2">
    <source>
        <dbReference type="ARBA" id="ARBA00010231"/>
    </source>
</evidence>
<dbReference type="SUPFAM" id="SSF55957">
    <property type="entry name" value="Phosphoglucomutase, C-terminal domain"/>
    <property type="match status" value="1"/>
</dbReference>
<dbReference type="PANTHER" id="PTHR43771">
    <property type="entry name" value="PHOSPHOMANNOMUTASE"/>
    <property type="match status" value="1"/>
</dbReference>
<dbReference type="NCBIfam" id="NF046027">
    <property type="entry name" value="PhglucPhmanMutPgmG"/>
    <property type="match status" value="1"/>
</dbReference>
<comment type="cofactor">
    <cofactor evidence="1">
        <name>Mg(2+)</name>
        <dbReference type="ChEBI" id="CHEBI:18420"/>
    </cofactor>
</comment>
<reference evidence="12 13" key="1">
    <citation type="submission" date="2020-02" db="EMBL/GenBank/DDBJ databases">
        <authorList>
            <person name="Dziuba M."/>
            <person name="Kuznetsov B."/>
            <person name="Mardanov A."/>
            <person name="Ravin N."/>
            <person name="Grouzdev D."/>
        </authorList>
    </citation>
    <scope>NUCLEOTIDE SEQUENCE [LARGE SCALE GENOMIC DNA]</scope>
    <source>
        <strain evidence="12 13">SpK</strain>
    </source>
</reference>
<dbReference type="Gene3D" id="3.40.120.10">
    <property type="entry name" value="Alpha-D-Glucose-1,6-Bisphosphate, subunit A, domain 3"/>
    <property type="match status" value="3"/>
</dbReference>
<keyword evidence="5 7" id="KW-0460">Magnesium</keyword>
<name>A0A7C9V1S2_9PROT</name>
<dbReference type="GO" id="GO:0000287">
    <property type="term" value="F:magnesium ion binding"/>
    <property type="evidence" value="ECO:0007669"/>
    <property type="project" value="InterPro"/>
</dbReference>
<dbReference type="InterPro" id="IPR036900">
    <property type="entry name" value="A-D-PHexomutase_C_sf"/>
</dbReference>
<sequence length="460" mass="49409">MNHTFHPTILREYDIRGIVGETLFAADAFAIGKAFGTRVRRAGGRTICVGWDGRLSSPELAAALVDGLVSAGCRVAKVGRGPTPMLYYAAKIKGADGGIMVTGSHNPPTHNGFKMVFQGRPFFGPDIKDLGSIAAAGDWLDGAGAGEAVDEPVFAEYVDRLLADYDGVHPLKVVWDCGNGAAGEVAQELARRLPGTHTVLFGDIDGTFPNHHPDPTEPHNLRALMDEVLFSHAHLGLAFDGDGDRVGVVDAEGRILWGDQILVILAEDLLKSRPGAPIIADVKASKVFFDEVARLGGQPVMGRTGHSLIKTQMAEIGAPLAGEMSGHIFFADKYYGFDDALYAAIRLLGIVARWQGQTLASRRDKLPHMVNTPEMRFDCAEERKFQVVAEVKERLAAAGAKVNAIDGVRVDTDDGWWLLRASNTQAVLVARCEATHADGLKRLRKALEAQLTASGVALPH</sequence>
<dbReference type="InterPro" id="IPR005846">
    <property type="entry name" value="A-D-PHexomutase_a/b/a-III"/>
</dbReference>
<evidence type="ECO:0000256" key="7">
    <source>
        <dbReference type="RuleBase" id="RU004326"/>
    </source>
</evidence>
<dbReference type="InterPro" id="IPR005841">
    <property type="entry name" value="Alpha-D-phosphohexomutase_SF"/>
</dbReference>
<proteinExistence type="inferred from homology"/>
<dbReference type="PROSITE" id="PS00710">
    <property type="entry name" value="PGM_PMM"/>
    <property type="match status" value="1"/>
</dbReference>
<evidence type="ECO:0000256" key="4">
    <source>
        <dbReference type="ARBA" id="ARBA00022723"/>
    </source>
</evidence>
<dbReference type="PANTHER" id="PTHR43771:SF2">
    <property type="entry name" value="PHOSPHOMANNOMUTASE_PHOSPHOGLUCOMUTASE"/>
    <property type="match status" value="1"/>
</dbReference>
<feature type="domain" description="Alpha-D-phosphohexomutase alpha/beta/alpha" evidence="11">
    <location>
        <begin position="257"/>
        <end position="366"/>
    </location>
</feature>